<dbReference type="SUPFAM" id="SSF57701">
    <property type="entry name" value="Zn2/Cys6 DNA-binding domain"/>
    <property type="match status" value="1"/>
</dbReference>
<feature type="compositionally biased region" description="Basic and acidic residues" evidence="3">
    <location>
        <begin position="142"/>
        <end position="152"/>
    </location>
</feature>
<feature type="compositionally biased region" description="Polar residues" evidence="3">
    <location>
        <begin position="154"/>
        <end position="163"/>
    </location>
</feature>
<evidence type="ECO:0000256" key="3">
    <source>
        <dbReference type="SAM" id="MobiDB-lite"/>
    </source>
</evidence>
<dbReference type="PANTHER" id="PTHR37534">
    <property type="entry name" value="TRANSCRIPTIONAL ACTIVATOR PROTEIN UGA3"/>
    <property type="match status" value="1"/>
</dbReference>
<dbReference type="Proteomes" id="UP000054516">
    <property type="component" value="Unassembled WGS sequence"/>
</dbReference>
<name>A0A1S7ULQ9_ROSNE</name>
<dbReference type="OrthoDB" id="415590at2759"/>
<dbReference type="GO" id="GO:0000976">
    <property type="term" value="F:transcription cis-regulatory region binding"/>
    <property type="evidence" value="ECO:0007669"/>
    <property type="project" value="TreeGrafter"/>
</dbReference>
<dbReference type="GO" id="GO:0045944">
    <property type="term" value="P:positive regulation of transcription by RNA polymerase II"/>
    <property type="evidence" value="ECO:0007669"/>
    <property type="project" value="TreeGrafter"/>
</dbReference>
<organism evidence="4">
    <name type="scientific">Rosellinia necatrix</name>
    <name type="common">White root-rot fungus</name>
    <dbReference type="NCBI Taxonomy" id="77044"/>
    <lineage>
        <taxon>Eukaryota</taxon>
        <taxon>Fungi</taxon>
        <taxon>Dikarya</taxon>
        <taxon>Ascomycota</taxon>
        <taxon>Pezizomycotina</taxon>
        <taxon>Sordariomycetes</taxon>
        <taxon>Xylariomycetidae</taxon>
        <taxon>Xylariales</taxon>
        <taxon>Xylariaceae</taxon>
        <taxon>Rosellinia</taxon>
    </lineage>
</organism>
<dbReference type="OMA" id="HHHGAWT"/>
<dbReference type="STRING" id="77044.A0A1S7ULQ9"/>
<keyword evidence="5" id="KW-1185">Reference proteome</keyword>
<dbReference type="GO" id="GO:0008270">
    <property type="term" value="F:zinc ion binding"/>
    <property type="evidence" value="ECO:0007669"/>
    <property type="project" value="InterPro"/>
</dbReference>
<proteinExistence type="predicted"/>
<dbReference type="GO" id="GO:0000981">
    <property type="term" value="F:DNA-binding transcription factor activity, RNA polymerase II-specific"/>
    <property type="evidence" value="ECO:0007669"/>
    <property type="project" value="InterPro"/>
</dbReference>
<reference evidence="4" key="1">
    <citation type="submission" date="2016-03" db="EMBL/GenBank/DDBJ databases">
        <title>Draft genome sequence of Rosellinia necatrix.</title>
        <authorList>
            <person name="Kanematsu S."/>
        </authorList>
    </citation>
    <scope>NUCLEOTIDE SEQUENCE [LARGE SCALE GENOMIC DNA]</scope>
    <source>
        <strain evidence="4">W97</strain>
    </source>
</reference>
<gene>
    <name evidence="4" type="ORF">SAMD00023353_0700650</name>
</gene>
<comment type="subcellular location">
    <subcellularLocation>
        <location evidence="1">Nucleus</location>
    </subcellularLocation>
</comment>
<feature type="region of interest" description="Disordered" evidence="3">
    <location>
        <begin position="141"/>
        <end position="163"/>
    </location>
</feature>
<keyword evidence="2" id="KW-0539">Nucleus</keyword>
<accession>A0A1S7ULQ9</accession>
<dbReference type="Pfam" id="PF11951">
    <property type="entry name" value="Fungal_trans_2"/>
    <property type="match status" value="1"/>
</dbReference>
<dbReference type="InterPro" id="IPR036864">
    <property type="entry name" value="Zn2-C6_fun-type_DNA-bd_sf"/>
</dbReference>
<evidence type="ECO:0000313" key="4">
    <source>
        <dbReference type="EMBL" id="GAP84263.2"/>
    </source>
</evidence>
<evidence type="ECO:0000256" key="2">
    <source>
        <dbReference type="ARBA" id="ARBA00023242"/>
    </source>
</evidence>
<dbReference type="CDD" id="cd12148">
    <property type="entry name" value="fungal_TF_MHR"/>
    <property type="match status" value="1"/>
</dbReference>
<dbReference type="GO" id="GO:0005634">
    <property type="term" value="C:nucleus"/>
    <property type="evidence" value="ECO:0007669"/>
    <property type="project" value="UniProtKB-SubCell"/>
</dbReference>
<dbReference type="PANTHER" id="PTHR37534:SF4">
    <property type="entry name" value="ZN(II)2CYS6 TRANSCRIPTION FACTOR (EUROFUNG)"/>
    <property type="match status" value="1"/>
</dbReference>
<protein>
    <submittedName>
        <fullName evidence="4">Putative C6 transcription factor</fullName>
    </submittedName>
</protein>
<evidence type="ECO:0000313" key="5">
    <source>
        <dbReference type="Proteomes" id="UP000054516"/>
    </source>
</evidence>
<dbReference type="InterPro" id="IPR021858">
    <property type="entry name" value="Fun_TF"/>
</dbReference>
<dbReference type="EMBL" id="DF977452">
    <property type="protein sequence ID" value="GAP84263.2"/>
    <property type="molecule type" value="Genomic_DNA"/>
</dbReference>
<evidence type="ECO:0000256" key="1">
    <source>
        <dbReference type="ARBA" id="ARBA00004123"/>
    </source>
</evidence>
<sequence length="690" mass="76412">MSDVPCGPKEGDRKKRVRCRTGCWNCRRKRRKSSLTCPVGDIGNGKRPTCEVCSRKGELCEWGVRLSFRPENSHAVPDTHPSMQQASAFPRNASIEFYDITQEIIRDYQTGTHVLPGVRSNPGQGNGNIDEGDVSNLVASKRQPEAPCERRTGTIGTVWSPGTTAMTRPGCINQPGSESPLSMNSTESLIMLRSAAAQLLDLGCAPPLTEPTVGDGNHTSIGADGECLFHPTSAAAISPVATRLSEYSNSEDGIFLPGSTYLELHSTLRNRIFDTARSAHSSRATSPGIPVGTDSVIDSYTQVDHEAPSAGSHDLVSPPASTPLFAELDWQEEYKLWKNWVDEVAPWLDKFDGDCNFGRILPDIARNHRHLRCSILALSARQQERKYPERRSSASLALYQEAVHQLIPQLQTRSTAVVASCVVLCVLEMMSCSPKMWRRHLDGCASLMQSLGINGFSTGLEKALFWCFARMDVCGGFISSQRTLIPTDSWSSKTSLDGNARLYREASCFGLYADYAVFLCALVLDLFAGKHSEVVFSQRWSELFAYIEDWYAQRPPEMKSILELNTPKGDYSRPFPVILFSNSAAVSGNQLYHTAALLMLQRKPCAALVRNPPRSILWHARRICAISISNTQHSCWTNCIQPLFIAGKVMSHPSEHQAILDIYATIERDTGWGAKWRADDLKKYWGELDG</sequence>
<dbReference type="AlphaFoldDB" id="A0A1S7ULQ9"/>